<protein>
    <submittedName>
        <fullName evidence="2">DUF563 domain-containing protein</fullName>
    </submittedName>
</protein>
<dbReference type="Proteomes" id="UP001589920">
    <property type="component" value="Unassembled WGS sequence"/>
</dbReference>
<reference evidence="2 3" key="1">
    <citation type="submission" date="2024-09" db="EMBL/GenBank/DDBJ databases">
        <authorList>
            <person name="Sun Q."/>
            <person name="Mori K."/>
        </authorList>
    </citation>
    <scope>NUCLEOTIDE SEQUENCE [LARGE SCALE GENOMIC DNA]</scope>
    <source>
        <strain evidence="2 3">KCTC 42086</strain>
    </source>
</reference>
<evidence type="ECO:0000313" key="3">
    <source>
        <dbReference type="Proteomes" id="UP001589920"/>
    </source>
</evidence>
<proteinExistence type="predicted"/>
<gene>
    <name evidence="2" type="ORF">ACFHYO_16090</name>
</gene>
<dbReference type="EMBL" id="JBHMQU010000122">
    <property type="protein sequence ID" value="MFC0813611.1"/>
    <property type="molecule type" value="Genomic_DNA"/>
</dbReference>
<sequence>APKIIERLHFITANSIHSHTHDAESLKKMVKAIGSRKCPTRPGRRIFAGRDDALRRRLLNENDILRIAERNGFETVYPERLTLDEQIDVFSHSSMIAGVSGAALTNIVWACPKTPVLSMLPNVGHEFFFWDIANIFDLSFSFIFGEAKNPELAGHSDFEVDPDLFEAWISRFASP</sequence>
<feature type="domain" description="Glycosyltransferase 61 catalytic" evidence="1">
    <location>
        <begin position="5"/>
        <end position="116"/>
    </location>
</feature>
<evidence type="ECO:0000313" key="2">
    <source>
        <dbReference type="EMBL" id="MFC0813611.1"/>
    </source>
</evidence>
<comment type="caution">
    <text evidence="2">The sequence shown here is derived from an EMBL/GenBank/DDBJ whole genome shotgun (WGS) entry which is preliminary data.</text>
</comment>
<accession>A0ABV6T8L4</accession>
<name>A0ABV6T8L4_9RHOB</name>
<feature type="non-terminal residue" evidence="2">
    <location>
        <position position="1"/>
    </location>
</feature>
<keyword evidence="3" id="KW-1185">Reference proteome</keyword>
<dbReference type="RefSeq" id="WP_394321750.1">
    <property type="nucleotide sequence ID" value="NZ_JBHMQU010000122.1"/>
</dbReference>
<organism evidence="2 3">
    <name type="scientific">Paracoccus panacisoli</name>
    <dbReference type="NCBI Taxonomy" id="1510163"/>
    <lineage>
        <taxon>Bacteria</taxon>
        <taxon>Pseudomonadati</taxon>
        <taxon>Pseudomonadota</taxon>
        <taxon>Alphaproteobacteria</taxon>
        <taxon>Rhodobacterales</taxon>
        <taxon>Paracoccaceae</taxon>
        <taxon>Paracoccus</taxon>
    </lineage>
</organism>
<dbReference type="Pfam" id="PF04577">
    <property type="entry name" value="Glyco_transf_61"/>
    <property type="match status" value="1"/>
</dbReference>
<evidence type="ECO:0000259" key="1">
    <source>
        <dbReference type="Pfam" id="PF04577"/>
    </source>
</evidence>
<dbReference type="InterPro" id="IPR049625">
    <property type="entry name" value="Glyco_transf_61_cat"/>
</dbReference>